<dbReference type="InterPro" id="IPR010328">
    <property type="entry name" value="DUF928"/>
</dbReference>
<dbReference type="Proteomes" id="UP001296967">
    <property type="component" value="Unassembled WGS sequence"/>
</dbReference>
<accession>A0AAJ0XG24</accession>
<gene>
    <name evidence="2" type="ORF">CCR82_14255</name>
</gene>
<evidence type="ECO:0000313" key="2">
    <source>
        <dbReference type="EMBL" id="MBK5931649.1"/>
    </source>
</evidence>
<comment type="caution">
    <text evidence="2">The sequence shown here is derived from an EMBL/GenBank/DDBJ whole genome shotgun (WGS) entry which is preliminary data.</text>
</comment>
<dbReference type="PROSITE" id="PS51257">
    <property type="entry name" value="PROKAR_LIPOPROTEIN"/>
    <property type="match status" value="1"/>
</dbReference>
<dbReference type="Pfam" id="PF06051">
    <property type="entry name" value="DUF928"/>
    <property type="match status" value="1"/>
</dbReference>
<name>A0AAJ0XG24_HALSE</name>
<evidence type="ECO:0000313" key="3">
    <source>
        <dbReference type="Proteomes" id="UP001296967"/>
    </source>
</evidence>
<reference evidence="2" key="2">
    <citation type="journal article" date="2020" name="Microorganisms">
        <title>Osmotic Adaptation and Compatible Solute Biosynthesis of Phototrophic Bacteria as Revealed from Genome Analyses.</title>
        <authorList>
            <person name="Imhoff J.F."/>
            <person name="Rahn T."/>
            <person name="Kunzel S."/>
            <person name="Keller A."/>
            <person name="Neulinger S.C."/>
        </authorList>
    </citation>
    <scope>NUCLEOTIDE SEQUENCE</scope>
    <source>
        <strain evidence="2">DSM 4395</strain>
    </source>
</reference>
<evidence type="ECO:0008006" key="4">
    <source>
        <dbReference type="Google" id="ProtNLM"/>
    </source>
</evidence>
<dbReference type="RefSeq" id="WP_201246490.1">
    <property type="nucleotide sequence ID" value="NZ_NHSF01000068.1"/>
</dbReference>
<dbReference type="AlphaFoldDB" id="A0AAJ0XG24"/>
<sequence length="234" mass="26055">MNKTRFLQLATLLSVLACGLPPVLAENLAGERPLYVPPDVDGKPDRLVGGASRSSSAIPQLSVLSPPTMGLTSRSQPVLYWSVPQAIETPVKIIIVGFMDRVNNRPPLLEIELPRVRAGTHRLALEDHQVALQPGTKYDWTLRFDWIPPEDRNAQGSAQPHPVMSRATLFYKPAPPDLAEQVRQAEPEALPAIYAQASYWYDSLAALETLLEQHPEDPRYLEWRSALLKQVALE</sequence>
<organism evidence="2 3">
    <name type="scientific">Halochromatium salexigens</name>
    <name type="common">Chromatium salexigens</name>
    <dbReference type="NCBI Taxonomy" id="49447"/>
    <lineage>
        <taxon>Bacteria</taxon>
        <taxon>Pseudomonadati</taxon>
        <taxon>Pseudomonadota</taxon>
        <taxon>Gammaproteobacteria</taxon>
        <taxon>Chromatiales</taxon>
        <taxon>Chromatiaceae</taxon>
        <taxon>Halochromatium</taxon>
    </lineage>
</organism>
<keyword evidence="3" id="KW-1185">Reference proteome</keyword>
<keyword evidence="1" id="KW-0732">Signal</keyword>
<dbReference type="EMBL" id="NHSF01000068">
    <property type="protein sequence ID" value="MBK5931649.1"/>
    <property type="molecule type" value="Genomic_DNA"/>
</dbReference>
<feature type="chain" id="PRO_5042480049" description="DUF928 domain-containing protein" evidence="1">
    <location>
        <begin position="26"/>
        <end position="234"/>
    </location>
</feature>
<proteinExistence type="predicted"/>
<feature type="signal peptide" evidence="1">
    <location>
        <begin position="1"/>
        <end position="25"/>
    </location>
</feature>
<reference evidence="2" key="1">
    <citation type="submission" date="2017-05" db="EMBL/GenBank/DDBJ databases">
        <authorList>
            <person name="Imhoff J.F."/>
            <person name="Rahn T."/>
            <person name="Kuenzel S."/>
            <person name="Neulinger S.C."/>
        </authorList>
    </citation>
    <scope>NUCLEOTIDE SEQUENCE</scope>
    <source>
        <strain evidence="2">DSM 4395</strain>
    </source>
</reference>
<evidence type="ECO:0000256" key="1">
    <source>
        <dbReference type="SAM" id="SignalP"/>
    </source>
</evidence>
<protein>
    <recommendedName>
        <fullName evidence="4">DUF928 domain-containing protein</fullName>
    </recommendedName>
</protein>